<dbReference type="ExpressionAtlas" id="A0A0Q3H6D4">
    <property type="expression patterns" value="baseline"/>
</dbReference>
<dbReference type="Gramene" id="KQJ83771">
    <property type="protein sequence ID" value="KQJ83771"/>
    <property type="gene ID" value="BRADI_5g16780v3"/>
</dbReference>
<accession>A0A0Q3H6D4</accession>
<dbReference type="FunFam" id="2.30.39.10:FF:000036">
    <property type="entry name" value="Putative non-inhibitory serpin-10"/>
    <property type="match status" value="1"/>
</dbReference>
<dbReference type="InterPro" id="IPR036186">
    <property type="entry name" value="Serpin_sf"/>
</dbReference>
<feature type="domain" description="Serpin" evidence="4">
    <location>
        <begin position="7"/>
        <end position="392"/>
    </location>
</feature>
<dbReference type="EMBL" id="CM000884">
    <property type="protein sequence ID" value="KQJ83771.1"/>
    <property type="molecule type" value="Genomic_DNA"/>
</dbReference>
<dbReference type="EnsemblPlants" id="KQJ83771">
    <property type="protein sequence ID" value="KQJ83771"/>
    <property type="gene ID" value="BRADI_5g16780v3"/>
</dbReference>
<dbReference type="SUPFAM" id="SSF56574">
    <property type="entry name" value="Serpins"/>
    <property type="match status" value="1"/>
</dbReference>
<keyword evidence="7" id="KW-1185">Reference proteome</keyword>
<dbReference type="GO" id="GO:0004867">
    <property type="term" value="F:serine-type endopeptidase inhibitor activity"/>
    <property type="evidence" value="ECO:0007669"/>
    <property type="project" value="InterPro"/>
</dbReference>
<dbReference type="InterPro" id="IPR042178">
    <property type="entry name" value="Serpin_sf_1"/>
</dbReference>
<evidence type="ECO:0000313" key="7">
    <source>
        <dbReference type="Proteomes" id="UP000008810"/>
    </source>
</evidence>
<dbReference type="PANTHER" id="PTHR11461">
    <property type="entry name" value="SERINE PROTEASE INHIBITOR, SERPIN"/>
    <property type="match status" value="1"/>
</dbReference>
<dbReference type="Gene3D" id="3.30.497.10">
    <property type="entry name" value="Antithrombin, subunit I, domain 2"/>
    <property type="match status" value="1"/>
</dbReference>
<evidence type="ECO:0000313" key="6">
    <source>
        <dbReference type="EnsemblPlants" id="KQJ83771"/>
    </source>
</evidence>
<dbReference type="InterPro" id="IPR023796">
    <property type="entry name" value="Serpin_dom"/>
</dbReference>
<evidence type="ECO:0000256" key="2">
    <source>
        <dbReference type="RuleBase" id="RU000411"/>
    </source>
</evidence>
<organism evidence="5">
    <name type="scientific">Brachypodium distachyon</name>
    <name type="common">Purple false brome</name>
    <name type="synonym">Trachynia distachya</name>
    <dbReference type="NCBI Taxonomy" id="15368"/>
    <lineage>
        <taxon>Eukaryota</taxon>
        <taxon>Viridiplantae</taxon>
        <taxon>Streptophyta</taxon>
        <taxon>Embryophyta</taxon>
        <taxon>Tracheophyta</taxon>
        <taxon>Spermatophyta</taxon>
        <taxon>Magnoliopsida</taxon>
        <taxon>Liliopsida</taxon>
        <taxon>Poales</taxon>
        <taxon>Poaceae</taxon>
        <taxon>BOP clade</taxon>
        <taxon>Pooideae</taxon>
        <taxon>Stipodae</taxon>
        <taxon>Brachypodieae</taxon>
        <taxon>Brachypodium</taxon>
    </lineage>
</organism>
<dbReference type="Proteomes" id="UP000008810">
    <property type="component" value="Chromosome 5"/>
</dbReference>
<protein>
    <recommendedName>
        <fullName evidence="4">Serpin domain-containing protein</fullName>
    </recommendedName>
</protein>
<sequence length="406" mass="44134">MDQFLQVALLARTEAIARQSNFIFSPLSLRAALALLPAGTKGETLRQLLAFLGSQELRQLKAANAGLIAEMRAWPQLSSAACIFADKSLVLRPEFVSTAASAHKAYAKSLDFQNQPEAAAAEVNALITHATRGRLRNIVSPDSFNGGDAKIVLANAMHFRATWARRFDPSDTVHDDFHRLGGGGTDVRVPFLSDPGMQYATSFAGLGFKVLQCFYKTVGRDGRLSRDAPCFSMLVFLPHRRDGLAGLLRLAATEPDFVMRCVPRREQVVSPCMIPKFKFCFKFDARAALRWLGLAAPFEPSDADLSGMVSNMPELGMYVSSMQQLGAVEVDEEGTTAVGATYTATSPGYGGPPPGPPPPPPMSFVADHPFMFAIVEYGSAEVLFSATSWTRPKSCDFLSDQPIDDW</sequence>
<proteinExistence type="inferred from homology"/>
<dbReference type="Gene3D" id="2.30.39.10">
    <property type="entry name" value="Alpha-1-antitrypsin, domain 1"/>
    <property type="match status" value="1"/>
</dbReference>
<reference evidence="5" key="2">
    <citation type="submission" date="2017-06" db="EMBL/GenBank/DDBJ databases">
        <title>WGS assembly of Brachypodium distachyon.</title>
        <authorList>
            <consortium name="The International Brachypodium Initiative"/>
            <person name="Lucas S."/>
            <person name="Harmon-Smith M."/>
            <person name="Lail K."/>
            <person name="Tice H."/>
            <person name="Grimwood J."/>
            <person name="Bruce D."/>
            <person name="Barry K."/>
            <person name="Shu S."/>
            <person name="Lindquist E."/>
            <person name="Wang M."/>
            <person name="Pitluck S."/>
            <person name="Vogel J.P."/>
            <person name="Garvin D.F."/>
            <person name="Mockler T.C."/>
            <person name="Schmutz J."/>
            <person name="Rokhsar D."/>
            <person name="Bevan M.W."/>
        </authorList>
    </citation>
    <scope>NUCLEOTIDE SEQUENCE</scope>
    <source>
        <strain evidence="5">Bd21</strain>
    </source>
</reference>
<evidence type="ECO:0000256" key="1">
    <source>
        <dbReference type="ARBA" id="ARBA00009500"/>
    </source>
</evidence>
<evidence type="ECO:0000256" key="3">
    <source>
        <dbReference type="SAM" id="MobiDB-lite"/>
    </source>
</evidence>
<comment type="similarity">
    <text evidence="1 2">Belongs to the serpin family.</text>
</comment>
<dbReference type="OrthoDB" id="671595at2759"/>
<dbReference type="AlphaFoldDB" id="A0A0Q3H6D4"/>
<reference evidence="5 6" key="1">
    <citation type="journal article" date="2010" name="Nature">
        <title>Genome sequencing and analysis of the model grass Brachypodium distachyon.</title>
        <authorList>
            <consortium name="International Brachypodium Initiative"/>
        </authorList>
    </citation>
    <scope>NUCLEOTIDE SEQUENCE [LARGE SCALE GENOMIC DNA]</scope>
    <source>
        <strain evidence="5 6">Bd21</strain>
    </source>
</reference>
<dbReference type="Pfam" id="PF00079">
    <property type="entry name" value="Serpin"/>
    <property type="match status" value="1"/>
</dbReference>
<reference evidence="6" key="3">
    <citation type="submission" date="2018-08" db="UniProtKB">
        <authorList>
            <consortium name="EnsemblPlants"/>
        </authorList>
    </citation>
    <scope>IDENTIFICATION</scope>
    <source>
        <strain evidence="6">cv. Bd21</strain>
    </source>
</reference>
<dbReference type="SMART" id="SM00093">
    <property type="entry name" value="SERPIN"/>
    <property type="match status" value="1"/>
</dbReference>
<dbReference type="PANTHER" id="PTHR11461:SF286">
    <property type="entry name" value="NON-INHIBITORY SERPIN-Z11-RELATED"/>
    <property type="match status" value="1"/>
</dbReference>
<dbReference type="KEGG" id="bdi:100832304"/>
<evidence type="ECO:0000259" key="4">
    <source>
        <dbReference type="SMART" id="SM00093"/>
    </source>
</evidence>
<feature type="region of interest" description="Disordered" evidence="3">
    <location>
        <begin position="341"/>
        <end position="361"/>
    </location>
</feature>
<dbReference type="InterPro" id="IPR042185">
    <property type="entry name" value="Serpin_sf_2"/>
</dbReference>
<name>A0A0Q3H6D4_BRADI</name>
<gene>
    <name evidence="5" type="ORF">BRADI_5g16780v3</name>
</gene>
<evidence type="ECO:0000313" key="5">
    <source>
        <dbReference type="EMBL" id="KQJ83771.1"/>
    </source>
</evidence>
<dbReference type="GO" id="GO:0005615">
    <property type="term" value="C:extracellular space"/>
    <property type="evidence" value="ECO:0000318"/>
    <property type="project" value="GO_Central"/>
</dbReference>
<dbReference type="InterPro" id="IPR000215">
    <property type="entry name" value="Serpin_fam"/>
</dbReference>
<feature type="compositionally biased region" description="Pro residues" evidence="3">
    <location>
        <begin position="350"/>
        <end position="361"/>
    </location>
</feature>
<dbReference type="FunCoup" id="A0A0Q3H6D4">
    <property type="interactions" value="10"/>
</dbReference>